<dbReference type="OrthoDB" id="25607at2"/>
<dbReference type="GO" id="GO:0003841">
    <property type="term" value="F:1-acylglycerol-3-phosphate O-acyltransferase activity"/>
    <property type="evidence" value="ECO:0007669"/>
    <property type="project" value="TreeGrafter"/>
</dbReference>
<dbReference type="PANTHER" id="PTHR10434:SF66">
    <property type="entry name" value="PHOSPHOLIPID_GLYCEROL ACYLTRANSFERASE DOMAIN-CONTAINING PROTEIN"/>
    <property type="match status" value="1"/>
</dbReference>
<dbReference type="eggNOG" id="COG0560">
    <property type="taxonomic scope" value="Bacteria"/>
</dbReference>
<dbReference type="GO" id="GO:0006654">
    <property type="term" value="P:phosphatidic acid biosynthetic process"/>
    <property type="evidence" value="ECO:0007669"/>
    <property type="project" value="TreeGrafter"/>
</dbReference>
<evidence type="ECO:0000313" key="9">
    <source>
        <dbReference type="EMBL" id="ACC42244.1"/>
    </source>
</evidence>
<keyword evidence="3" id="KW-0479">Metal-binding</keyword>
<dbReference type="GO" id="GO:0016787">
    <property type="term" value="F:hydrolase activity"/>
    <property type="evidence" value="ECO:0007669"/>
    <property type="project" value="UniProtKB-KW"/>
</dbReference>
<dbReference type="InterPro" id="IPR036412">
    <property type="entry name" value="HAD-like_sf"/>
</dbReference>
<sequence>MSAAEEPGDGREQDKAAGDLRLPGSVAEIMASPAGPKVGAFFDLDGTLVAGFTAVILTQERLRRRDIGVGELLSMVQAGLNHTLGRIEFEQLINTASSALRGRQLVDLEEIGERLFAQRIESRIYPEMRELVRAHVARGHTVVLSSSALTIQVNPVARFLGIVNMLTNKFETNEDGLLTGGVVKPILWGPGKAAAVQRFAAEHDIDLKDSYFYADGDEDVALMYLVGNPRPTNPEGKMAAVAKRRGWPILKFNSRGGVGLRRQIRTLAGFSTMFPVAAGAVGIGLLTGNRRRGVNFFTSNFSQLLLATSGVHLNVVGKENLTAQRPAVFIFNHRNQVDPVIAGALVRDNWVGVGKKELQNDPIMGTLGKVLDGVFIDRDDPASAVETLHTVEERAKNGLSIVIAPEGTRLDTTEVGPFKKGPFRIAMAAGIPIVPIVIRNAEIVASRNSTTINPGTVDIAVFPPIPVDDWTLDTLPDRIAEVRQLYLDTLKDWPVDELPEVNLYAEEKAAKKAKAQLAKASAKETPAKKAPAKKAPAKKAAAKKETSAKKAPAKKAPAKKAAAKKAPAKKATAKKAPAKKAPAKKVPESAAAKAATPATDTELPAPKPVGEASNPTEIAPEPIAHDGDAQQLGAGRSDAAESSSSRPKGRP</sequence>
<feature type="domain" description="Phospholipid/glycerol acyltransferase" evidence="8">
    <location>
        <begin position="327"/>
        <end position="441"/>
    </location>
</feature>
<dbReference type="eggNOG" id="COG0204">
    <property type="taxonomic scope" value="Bacteria"/>
</dbReference>
<organism evidence="9 10">
    <name type="scientific">Mycobacterium marinum (strain ATCC BAA-535 / M)</name>
    <dbReference type="NCBI Taxonomy" id="216594"/>
    <lineage>
        <taxon>Bacteria</taxon>
        <taxon>Bacillati</taxon>
        <taxon>Actinomycetota</taxon>
        <taxon>Actinomycetes</taxon>
        <taxon>Mycobacteriales</taxon>
        <taxon>Mycobacteriaceae</taxon>
        <taxon>Mycobacterium</taxon>
        <taxon>Mycobacterium ulcerans group</taxon>
    </lineage>
</organism>
<evidence type="ECO:0000256" key="2">
    <source>
        <dbReference type="ARBA" id="ARBA00022679"/>
    </source>
</evidence>
<dbReference type="InterPro" id="IPR006385">
    <property type="entry name" value="HAD_hydro_SerB1"/>
</dbReference>
<keyword evidence="5" id="KW-0460">Magnesium</keyword>
<keyword evidence="4" id="KW-0378">Hydrolase</keyword>
<dbReference type="SUPFAM" id="SSF69593">
    <property type="entry name" value="Glycerol-3-phosphate (1)-acyltransferase"/>
    <property type="match status" value="1"/>
</dbReference>
<dbReference type="Pfam" id="PF12710">
    <property type="entry name" value="HAD"/>
    <property type="match status" value="1"/>
</dbReference>
<dbReference type="Gene3D" id="1.20.1440.100">
    <property type="entry name" value="SG protein - dephosphorylation function"/>
    <property type="match status" value="1"/>
</dbReference>
<protein>
    <submittedName>
        <fullName evidence="9">Bifunctional transmembrane phospholipid biosynthesis enzyme PlsC</fullName>
    </submittedName>
</protein>
<feature type="region of interest" description="Disordered" evidence="7">
    <location>
        <begin position="520"/>
        <end position="651"/>
    </location>
</feature>
<dbReference type="Proteomes" id="UP000001190">
    <property type="component" value="Chromosome"/>
</dbReference>
<keyword evidence="9" id="KW-0472">Membrane</keyword>
<evidence type="ECO:0000256" key="7">
    <source>
        <dbReference type="SAM" id="MobiDB-lite"/>
    </source>
</evidence>
<dbReference type="KEGG" id="mmi:MMAR_3834"/>
<proteinExistence type="inferred from homology"/>
<gene>
    <name evidence="9" type="primary">plsC</name>
    <name evidence="9" type="ordered locus">MMAR_3834</name>
</gene>
<keyword evidence="6" id="KW-0012">Acyltransferase</keyword>
<dbReference type="CDD" id="cd02612">
    <property type="entry name" value="HAD_PGPPase"/>
    <property type="match status" value="1"/>
</dbReference>
<evidence type="ECO:0000256" key="5">
    <source>
        <dbReference type="ARBA" id="ARBA00022842"/>
    </source>
</evidence>
<dbReference type="GO" id="GO:0046872">
    <property type="term" value="F:metal ion binding"/>
    <property type="evidence" value="ECO:0007669"/>
    <property type="project" value="UniProtKB-KW"/>
</dbReference>
<keyword evidence="2" id="KW-0808">Transferase</keyword>
<reference evidence="9 10" key="1">
    <citation type="journal article" date="2008" name="Genome Res.">
        <title>Insights from the complete genome sequence of Mycobacterium marinum on the evolution of Mycobacterium tuberculosis.</title>
        <authorList>
            <person name="Stinear T.P."/>
            <person name="Seemann T."/>
            <person name="Harrison P.F."/>
            <person name="Jenkin G.A."/>
            <person name="Davies J.K."/>
            <person name="Johnson P.D."/>
            <person name="Abdellah Z."/>
            <person name="Arrowsmith C."/>
            <person name="Chillingworth T."/>
            <person name="Churcher C."/>
            <person name="Clarke K."/>
            <person name="Cronin A."/>
            <person name="Davis P."/>
            <person name="Goodhead I."/>
            <person name="Holroyd N."/>
            <person name="Jagels K."/>
            <person name="Lord A."/>
            <person name="Moule S."/>
            <person name="Mungall K."/>
            <person name="Norbertczak H."/>
            <person name="Quail M.A."/>
            <person name="Rabbinowitsch E."/>
            <person name="Walker D."/>
            <person name="White B."/>
            <person name="Whitehead S."/>
            <person name="Small P.L."/>
            <person name="Brosch R."/>
            <person name="Ramakrishnan L."/>
            <person name="Fischbach M.A."/>
            <person name="Parkhill J."/>
            <person name="Cole S.T."/>
        </authorList>
    </citation>
    <scope>NUCLEOTIDE SEQUENCE [LARGE SCALE GENOMIC DNA]</scope>
    <source>
        <strain evidence="10">ATCC BAA-535 / M</strain>
    </source>
</reference>
<dbReference type="SMART" id="SM00563">
    <property type="entry name" value="PlsC"/>
    <property type="match status" value="1"/>
</dbReference>
<evidence type="ECO:0000313" key="10">
    <source>
        <dbReference type="Proteomes" id="UP000001190"/>
    </source>
</evidence>
<dbReference type="NCBIfam" id="TIGR01490">
    <property type="entry name" value="HAD-SF-IB-hyp1"/>
    <property type="match status" value="1"/>
</dbReference>
<comment type="similarity">
    <text evidence="1">Belongs to the HAD-like hydrolase superfamily. SerB family.</text>
</comment>
<dbReference type="FunFam" id="3.40.50.1000:FF:000025">
    <property type="entry name" value="HAD hydrolase, family IB"/>
    <property type="match status" value="1"/>
</dbReference>
<dbReference type="EMBL" id="CP000854">
    <property type="protein sequence ID" value="ACC42244.1"/>
    <property type="molecule type" value="Genomic_DNA"/>
</dbReference>
<evidence type="ECO:0000256" key="3">
    <source>
        <dbReference type="ARBA" id="ARBA00022723"/>
    </source>
</evidence>
<dbReference type="HOGENOM" id="CLU_027938_11_1_11"/>
<dbReference type="RefSeq" id="WP_012395434.1">
    <property type="nucleotide sequence ID" value="NC_010612.1"/>
</dbReference>
<dbReference type="PANTHER" id="PTHR10434">
    <property type="entry name" value="1-ACYL-SN-GLYCEROL-3-PHOSPHATE ACYLTRANSFERASE"/>
    <property type="match status" value="1"/>
</dbReference>
<dbReference type="Gene3D" id="3.40.50.1000">
    <property type="entry name" value="HAD superfamily/HAD-like"/>
    <property type="match status" value="1"/>
</dbReference>
<dbReference type="STRING" id="216594.MMAR_3834"/>
<feature type="compositionally biased region" description="Polar residues" evidence="7">
    <location>
        <begin position="640"/>
        <end position="651"/>
    </location>
</feature>
<feature type="compositionally biased region" description="Basic residues" evidence="7">
    <location>
        <begin position="551"/>
        <end position="583"/>
    </location>
</feature>
<evidence type="ECO:0000256" key="6">
    <source>
        <dbReference type="ARBA" id="ARBA00023315"/>
    </source>
</evidence>
<name>B2HNJ1_MYCMM</name>
<keyword evidence="9" id="KW-0812">Transmembrane</keyword>
<dbReference type="InterPro" id="IPR023214">
    <property type="entry name" value="HAD_sf"/>
</dbReference>
<evidence type="ECO:0000259" key="8">
    <source>
        <dbReference type="SMART" id="SM00563"/>
    </source>
</evidence>
<feature type="compositionally biased region" description="Low complexity" evidence="7">
    <location>
        <begin position="588"/>
        <end position="599"/>
    </location>
</feature>
<dbReference type="SUPFAM" id="SSF56784">
    <property type="entry name" value="HAD-like"/>
    <property type="match status" value="1"/>
</dbReference>
<dbReference type="CDD" id="cd07989">
    <property type="entry name" value="LPLAT_AGPAT-like"/>
    <property type="match status" value="1"/>
</dbReference>
<dbReference type="NCBIfam" id="TIGR01488">
    <property type="entry name" value="HAD-SF-IB"/>
    <property type="match status" value="1"/>
</dbReference>
<dbReference type="InterPro" id="IPR002123">
    <property type="entry name" value="Plipid/glycerol_acylTrfase"/>
</dbReference>
<dbReference type="AlphaFoldDB" id="B2HNJ1"/>
<accession>B2HNJ1</accession>
<keyword evidence="10" id="KW-1185">Reference proteome</keyword>
<evidence type="ECO:0000256" key="4">
    <source>
        <dbReference type="ARBA" id="ARBA00022801"/>
    </source>
</evidence>
<feature type="compositionally biased region" description="Basic residues" evidence="7">
    <location>
        <begin position="530"/>
        <end position="541"/>
    </location>
</feature>
<evidence type="ECO:0000256" key="1">
    <source>
        <dbReference type="ARBA" id="ARBA00009184"/>
    </source>
</evidence>
<dbReference type="Pfam" id="PF01553">
    <property type="entry name" value="Acyltransferase"/>
    <property type="match status" value="1"/>
</dbReference>